<dbReference type="OrthoDB" id="9151145at2"/>
<evidence type="ECO:0000313" key="8">
    <source>
        <dbReference type="Proteomes" id="UP000297472"/>
    </source>
</evidence>
<evidence type="ECO:0000259" key="6">
    <source>
        <dbReference type="Pfam" id="PF12804"/>
    </source>
</evidence>
<keyword evidence="1 7" id="KW-0808">Transferase</keyword>
<evidence type="ECO:0000256" key="4">
    <source>
        <dbReference type="ARBA" id="ARBA00023134"/>
    </source>
</evidence>
<evidence type="ECO:0000313" key="7">
    <source>
        <dbReference type="EMBL" id="TFD32019.1"/>
    </source>
</evidence>
<proteinExistence type="predicted"/>
<feature type="region of interest" description="Disordered" evidence="5">
    <location>
        <begin position="66"/>
        <end position="91"/>
    </location>
</feature>
<dbReference type="PANTHER" id="PTHR40392:SF1">
    <property type="entry name" value="2-PHOSPHO-L-LACTATE GUANYLYLTRANSFERASE"/>
    <property type="match status" value="1"/>
</dbReference>
<accession>A0A4Y8JX79</accession>
<dbReference type="InterPro" id="IPR025877">
    <property type="entry name" value="MobA-like_NTP_Trfase"/>
</dbReference>
<protein>
    <submittedName>
        <fullName evidence="7">2-phospho-L-lactate guanylyltransferase</fullName>
        <ecNumber evidence="7">2.7.7.68</ecNumber>
    </submittedName>
</protein>
<reference evidence="7 8" key="1">
    <citation type="submission" date="2019-03" db="EMBL/GenBank/DDBJ databases">
        <title>Genomics of glacier-inhabiting Cryobacterium strains.</title>
        <authorList>
            <person name="Liu Q."/>
            <person name="Xin Y.-H."/>
        </authorList>
    </citation>
    <scope>NUCLEOTIDE SEQUENCE [LARGE SCALE GENOMIC DNA]</scope>
    <source>
        <strain evidence="7 8">TMT1-51</strain>
    </source>
</reference>
<dbReference type="EC" id="2.7.7.68" evidence="7"/>
<evidence type="ECO:0000256" key="3">
    <source>
        <dbReference type="ARBA" id="ARBA00022741"/>
    </source>
</evidence>
<dbReference type="InterPro" id="IPR002835">
    <property type="entry name" value="CofC"/>
</dbReference>
<dbReference type="Pfam" id="PF12804">
    <property type="entry name" value="NTP_transf_3"/>
    <property type="match status" value="1"/>
</dbReference>
<evidence type="ECO:0000256" key="1">
    <source>
        <dbReference type="ARBA" id="ARBA00022679"/>
    </source>
</evidence>
<comment type="caution">
    <text evidence="7">The sequence shown here is derived from an EMBL/GenBank/DDBJ whole genome shotgun (WGS) entry which is preliminary data.</text>
</comment>
<name>A0A4Y8JX79_9MICO</name>
<keyword evidence="4" id="KW-0342">GTP-binding</keyword>
<gene>
    <name evidence="7" type="primary">cofC</name>
    <name evidence="7" type="ORF">E3T49_05405</name>
</gene>
<dbReference type="InterPro" id="IPR029044">
    <property type="entry name" value="Nucleotide-diphossugar_trans"/>
</dbReference>
<dbReference type="AlphaFoldDB" id="A0A4Y8JX79"/>
<dbReference type="EMBL" id="SOHA01000011">
    <property type="protein sequence ID" value="TFD32019.1"/>
    <property type="molecule type" value="Genomic_DNA"/>
</dbReference>
<dbReference type="PANTHER" id="PTHR40392">
    <property type="entry name" value="2-PHOSPHO-L-LACTATE GUANYLYLTRANSFERASE"/>
    <property type="match status" value="1"/>
</dbReference>
<keyword evidence="3" id="KW-0547">Nucleotide-binding</keyword>
<dbReference type="Proteomes" id="UP000297472">
    <property type="component" value="Unassembled WGS sequence"/>
</dbReference>
<keyword evidence="2 7" id="KW-0548">Nucleotidyltransferase</keyword>
<feature type="domain" description="MobA-like NTP transferase" evidence="6">
    <location>
        <begin position="28"/>
        <end position="152"/>
    </location>
</feature>
<evidence type="ECO:0000256" key="5">
    <source>
        <dbReference type="SAM" id="MobiDB-lite"/>
    </source>
</evidence>
<evidence type="ECO:0000256" key="2">
    <source>
        <dbReference type="ARBA" id="ARBA00022695"/>
    </source>
</evidence>
<organism evidence="7 8">
    <name type="scientific">Cryobacterium cryoconiti</name>
    <dbReference type="NCBI Taxonomy" id="1259239"/>
    <lineage>
        <taxon>Bacteria</taxon>
        <taxon>Bacillati</taxon>
        <taxon>Actinomycetota</taxon>
        <taxon>Actinomycetes</taxon>
        <taxon>Micrococcales</taxon>
        <taxon>Microbacteriaceae</taxon>
        <taxon>Cryobacterium</taxon>
    </lineage>
</organism>
<dbReference type="Gene3D" id="3.90.550.10">
    <property type="entry name" value="Spore Coat Polysaccharide Biosynthesis Protein SpsA, Chain A"/>
    <property type="match status" value="1"/>
</dbReference>
<sequence length="223" mass="22429">MVPVKGNPGAKSRLGDRPDRAGLADAFALDTVAALLAARGVGRVLVVTADDALATRLAALGAEIVPEQPWTGDGGPEASVSEDGREGAGPMNAAIRTGLAAARARLPLANLMVLTGDLPALTPADVERTLHLAAAQERSLVPDAAGTGTTTLLALAGIPIEPRFGERSRAAHEAAGHVVLGLEASVSIRCDVDTTADLAVAQRLGLGEHTRLLVDGPGAASAG</sequence>
<keyword evidence="8" id="KW-1185">Reference proteome</keyword>
<dbReference type="NCBIfam" id="TIGR03552">
    <property type="entry name" value="F420_cofC"/>
    <property type="match status" value="1"/>
</dbReference>
<dbReference type="SUPFAM" id="SSF53448">
    <property type="entry name" value="Nucleotide-diphospho-sugar transferases"/>
    <property type="match status" value="1"/>
</dbReference>
<dbReference type="GO" id="GO:0005525">
    <property type="term" value="F:GTP binding"/>
    <property type="evidence" value="ECO:0007669"/>
    <property type="project" value="UniProtKB-KW"/>
</dbReference>
<dbReference type="GO" id="GO:0043814">
    <property type="term" value="F:phospholactate guanylyltransferase activity"/>
    <property type="evidence" value="ECO:0007669"/>
    <property type="project" value="UniProtKB-EC"/>
</dbReference>